<proteinExistence type="predicted"/>
<feature type="region of interest" description="Disordered" evidence="1">
    <location>
        <begin position="319"/>
        <end position="358"/>
    </location>
</feature>
<evidence type="ECO:0000256" key="1">
    <source>
        <dbReference type="SAM" id="MobiDB-lite"/>
    </source>
</evidence>
<evidence type="ECO:0008006" key="4">
    <source>
        <dbReference type="Google" id="ProtNLM"/>
    </source>
</evidence>
<dbReference type="KEGG" id="orb:IPMB12_10780"/>
<evidence type="ECO:0000313" key="3">
    <source>
        <dbReference type="Proteomes" id="UP000501168"/>
    </source>
</evidence>
<sequence>MFKKILQSTKPNQDKIDPTEEVAMIVTLDQLRPYEHNPRITRNPLYDEIKASIRERNLDHAPNITQRPNEDFYIICDGGNTRLAILNELWSETKEKRYFEILCFFKPWQGELKALTGHLVEDAMHGQLTFIERALAVEKTRSFYEEEVGREITQKELSEHLSSSGYPVSQTHISRMQDAINYLLPVLPIALYGGLSKNQISKLLGLRKSAQTVWNVRITVMEVSENFADVFHDLLSLFDCEPEQFNLVGFQDELTHRLAELFQCSYDLIILEMNVKPGQLLQPLVLPPPINVIESESSQELSESIKQLKEPIVLPKETLAHQQQESVVNEADENEDDEETQETEANETTSTKTHLASAVQPVPSNKVKAIQQQLAALTGESFPDLVQSAVQSIPAQANSLYPITDIWLIEPNQDEPQRLRLLIGQFALEIADELEQSSLIEMCDNELGYIIVQEECDDITGQTLTMLLKALSGQACVCPDFYIRLSAFLIGLNQHTTGISRLSDTGLVKLFRIIRLARRLYDLTAA</sequence>
<dbReference type="RefSeq" id="WP_166917420.1">
    <property type="nucleotide sequence ID" value="NZ_CP050253.1"/>
</dbReference>
<dbReference type="AlphaFoldDB" id="A0A6G9ID25"/>
<reference evidence="2 3" key="1">
    <citation type="submission" date="2020-03" db="EMBL/GenBank/DDBJ databases">
        <title>Complete genome sequence of Orbus sp. IPMB12 (BCRC 80908).</title>
        <authorList>
            <person name="Lo W.-S."/>
            <person name="Chang T.-H."/>
            <person name="Kuo C.-H."/>
        </authorList>
    </citation>
    <scope>NUCLEOTIDE SEQUENCE [LARGE SCALE GENOMIC DNA]</scope>
    <source>
        <strain evidence="2 3">IPMB12</strain>
    </source>
</reference>
<dbReference type="Proteomes" id="UP000501168">
    <property type="component" value="Chromosome"/>
</dbReference>
<dbReference type="InterPro" id="IPR036086">
    <property type="entry name" value="ParB/Sulfiredoxin_sf"/>
</dbReference>
<feature type="compositionally biased region" description="Acidic residues" evidence="1">
    <location>
        <begin position="330"/>
        <end position="345"/>
    </location>
</feature>
<dbReference type="InParanoid" id="A0A6G9ID25"/>
<dbReference type="NCBIfam" id="TIGR03764">
    <property type="entry name" value="ICE_PFGI_1_parB"/>
    <property type="match status" value="1"/>
</dbReference>
<evidence type="ECO:0000313" key="2">
    <source>
        <dbReference type="EMBL" id="QIQ22123.1"/>
    </source>
</evidence>
<accession>A0A6G9ID25</accession>
<dbReference type="EMBL" id="CP050253">
    <property type="protein sequence ID" value="QIQ22123.1"/>
    <property type="molecule type" value="Genomic_DNA"/>
</dbReference>
<keyword evidence="3" id="KW-1185">Reference proteome</keyword>
<dbReference type="SUPFAM" id="SSF110849">
    <property type="entry name" value="ParB/Sulfiredoxin"/>
    <property type="match status" value="1"/>
</dbReference>
<dbReference type="InterPro" id="IPR022304">
    <property type="entry name" value="ICE_PFGI_1_ParB"/>
</dbReference>
<protein>
    <recommendedName>
        <fullName evidence="4">Integrating conjugative element, PFGI_1 class, ParB family protein</fullName>
    </recommendedName>
</protein>
<name>A0A6G9ID25_9GAMM</name>
<organism evidence="2 3">
    <name type="scientific">Zophobihabitans entericus</name>
    <dbReference type="NCBI Taxonomy" id="1635327"/>
    <lineage>
        <taxon>Bacteria</taxon>
        <taxon>Pseudomonadati</taxon>
        <taxon>Pseudomonadota</taxon>
        <taxon>Gammaproteobacteria</taxon>
        <taxon>Orbales</taxon>
        <taxon>Orbaceae</taxon>
        <taxon>Zophobihabitans</taxon>
    </lineage>
</organism>
<gene>
    <name evidence="2" type="ORF">IPMB12_10780</name>
</gene>